<evidence type="ECO:0000259" key="2">
    <source>
        <dbReference type="PROSITE" id="PS51671"/>
    </source>
</evidence>
<evidence type="ECO:0000313" key="4">
    <source>
        <dbReference type="Proteomes" id="UP000432715"/>
    </source>
</evidence>
<evidence type="ECO:0000313" key="3">
    <source>
        <dbReference type="EMBL" id="KAB3541013.1"/>
    </source>
</evidence>
<dbReference type="AlphaFoldDB" id="A0A6I0FSE8"/>
<dbReference type="EMBL" id="WBZC01000001">
    <property type="protein sequence ID" value="KAB3541013.1"/>
    <property type="molecule type" value="Genomic_DNA"/>
</dbReference>
<dbReference type="PIRSF" id="PIRSF025624">
    <property type="entry name" value="ACT_PheB"/>
    <property type="match status" value="1"/>
</dbReference>
<dbReference type="PROSITE" id="PS51671">
    <property type="entry name" value="ACT"/>
    <property type="match status" value="1"/>
</dbReference>
<dbReference type="Proteomes" id="UP000432715">
    <property type="component" value="Unassembled WGS sequence"/>
</dbReference>
<dbReference type="CDD" id="cd04888">
    <property type="entry name" value="ACT_PheB-BS"/>
    <property type="match status" value="1"/>
</dbReference>
<sequence>MEIDKNTYYLVLAKVLPEVFIKALQVKELLRKGEATTIQQAVDIVGISRSAYYKYKDAILPFNEISKGKIITIALLLEHTPGVLSTILNEIAKVKGSILTMNQNIPLHGTANVTISFETKNMLVDMEELIQTLEGLEGVHEINVVGKE</sequence>
<organism evidence="3 4">
    <name type="scientific">Alkaliphilus pronyensis</name>
    <dbReference type="NCBI Taxonomy" id="1482732"/>
    <lineage>
        <taxon>Bacteria</taxon>
        <taxon>Bacillati</taxon>
        <taxon>Bacillota</taxon>
        <taxon>Clostridia</taxon>
        <taxon>Peptostreptococcales</taxon>
        <taxon>Natronincolaceae</taxon>
        <taxon>Alkaliphilus</taxon>
    </lineage>
</organism>
<gene>
    <name evidence="3" type="ORF">F8154_00260</name>
</gene>
<dbReference type="InterPro" id="IPR008310">
    <property type="entry name" value="UPF0735_ACT_dom-cont"/>
</dbReference>
<reference evidence="3 4" key="1">
    <citation type="submission" date="2019-10" db="EMBL/GenBank/DDBJ databases">
        <title>Alkaliphilus serpentinus sp. nov. and Alkaliphilus pronyensis sp. nov., two novel anaerobic alkaliphilic species isolated from the serpentinized-hosted hydrothermal field of the Prony Bay (New Caledonia).</title>
        <authorList>
            <person name="Postec A."/>
        </authorList>
    </citation>
    <scope>NUCLEOTIDE SEQUENCE [LARGE SCALE GENOMIC DNA]</scope>
    <source>
        <strain evidence="3 4">LacV</strain>
    </source>
</reference>
<accession>A0A6I0FSE8</accession>
<evidence type="ECO:0000256" key="1">
    <source>
        <dbReference type="HAMAP-Rule" id="MF_00707"/>
    </source>
</evidence>
<comment type="caution">
    <text evidence="3">The sequence shown here is derived from an EMBL/GenBank/DDBJ whole genome shotgun (WGS) entry which is preliminary data.</text>
</comment>
<comment type="similarity">
    <text evidence="1">Belongs to the UPF0735 family.</text>
</comment>
<protein>
    <recommendedName>
        <fullName evidence="1">UPF0735 ACT domain-containing protein F8154_00260</fullName>
    </recommendedName>
</protein>
<feature type="domain" description="ACT" evidence="2">
    <location>
        <begin position="72"/>
        <end position="147"/>
    </location>
</feature>
<name>A0A6I0FSE8_9FIRM</name>
<dbReference type="SUPFAM" id="SSF55021">
    <property type="entry name" value="ACT-like"/>
    <property type="match status" value="1"/>
</dbReference>
<dbReference type="Gene3D" id="3.30.70.260">
    <property type="match status" value="1"/>
</dbReference>
<dbReference type="NCBIfam" id="NF003361">
    <property type="entry name" value="PRK04435.1"/>
    <property type="match status" value="1"/>
</dbReference>
<dbReference type="InterPro" id="IPR002912">
    <property type="entry name" value="ACT_dom"/>
</dbReference>
<dbReference type="HAMAP" id="MF_00707">
    <property type="entry name" value="UPF0735"/>
    <property type="match status" value="1"/>
</dbReference>
<proteinExistence type="inferred from homology"/>
<keyword evidence="4" id="KW-1185">Reference proteome</keyword>
<dbReference type="OrthoDB" id="9788773at2"/>
<dbReference type="InterPro" id="IPR045865">
    <property type="entry name" value="ACT-like_dom_sf"/>
</dbReference>